<keyword evidence="3" id="KW-0964">Secreted</keyword>
<dbReference type="Pfam" id="PF20147">
    <property type="entry name" value="Crinkler"/>
    <property type="match status" value="1"/>
</dbReference>
<accession>A0A421F0V3</accession>
<dbReference type="GO" id="GO:0005576">
    <property type="term" value="C:extracellular region"/>
    <property type="evidence" value="ECO:0007669"/>
    <property type="project" value="UniProtKB-SubCell"/>
</dbReference>
<evidence type="ECO:0000256" key="4">
    <source>
        <dbReference type="SAM" id="MobiDB-lite"/>
    </source>
</evidence>
<gene>
    <name evidence="6" type="ORF">BBI17_009107</name>
</gene>
<dbReference type="AlphaFoldDB" id="A0A421F0V3"/>
<feature type="region of interest" description="Disordered" evidence="4">
    <location>
        <begin position="160"/>
        <end position="180"/>
    </location>
</feature>
<evidence type="ECO:0000259" key="5">
    <source>
        <dbReference type="Pfam" id="PF20147"/>
    </source>
</evidence>
<organism evidence="6 7">
    <name type="scientific">Phytophthora kernoviae</name>
    <dbReference type="NCBI Taxonomy" id="325452"/>
    <lineage>
        <taxon>Eukaryota</taxon>
        <taxon>Sar</taxon>
        <taxon>Stramenopiles</taxon>
        <taxon>Oomycota</taxon>
        <taxon>Peronosporomycetes</taxon>
        <taxon>Peronosporales</taxon>
        <taxon>Peronosporaceae</taxon>
        <taxon>Phytophthora</taxon>
    </lineage>
</organism>
<name>A0A421F0V3_9STRA</name>
<protein>
    <recommendedName>
        <fullName evidence="5">Crinkler effector protein N-terminal domain-containing protein</fullName>
    </recommendedName>
</protein>
<evidence type="ECO:0000256" key="3">
    <source>
        <dbReference type="ARBA" id="ARBA00022525"/>
    </source>
</evidence>
<evidence type="ECO:0000313" key="7">
    <source>
        <dbReference type="Proteomes" id="UP000285883"/>
    </source>
</evidence>
<dbReference type="Proteomes" id="UP000285883">
    <property type="component" value="Unassembled WGS sequence"/>
</dbReference>
<evidence type="ECO:0000256" key="1">
    <source>
        <dbReference type="ARBA" id="ARBA00004340"/>
    </source>
</evidence>
<reference evidence="6 7" key="1">
    <citation type="submission" date="2018-07" db="EMBL/GenBank/DDBJ databases">
        <title>Genome sequencing of oomycete isolates from Chile give support for New Zealand origin for Phytophthora kernoviae and make available the first Nothophytophthora sp. genome.</title>
        <authorList>
            <person name="Studholme D.J."/>
            <person name="Sanfuentes E."/>
            <person name="Panda P."/>
            <person name="Hill R."/>
            <person name="Sambles C."/>
            <person name="Grant M."/>
            <person name="Williams N.M."/>
            <person name="Mcdougal R.L."/>
        </authorList>
    </citation>
    <scope>NUCLEOTIDE SEQUENCE [LARGE SCALE GENOMIC DNA]</scope>
    <source>
        <strain evidence="6">Chile2</strain>
    </source>
</reference>
<sequence length="195" mass="22174">MDEVELNCAVYGEGSVFPVKIAPDAEVSALQKAILYKQRYNHQYNFAASALTLYLARRKEGEEIKWLSDGQNVVDFLRGDVDTAYKKMRSWWTLDDEEYFGANFQPGRKEIHVLVALPTQVAAPSGVAPSLPPTTVHRHPERLKRWAAINAMICQKNQNANQKTTSEYAKNTNKKRKNHDIDKSVGYSTLSWEDI</sequence>
<evidence type="ECO:0000313" key="6">
    <source>
        <dbReference type="EMBL" id="RLN14350.1"/>
    </source>
</evidence>
<dbReference type="GO" id="GO:0043657">
    <property type="term" value="C:host cell"/>
    <property type="evidence" value="ECO:0007669"/>
    <property type="project" value="UniProtKB-SubCell"/>
</dbReference>
<feature type="compositionally biased region" description="Polar residues" evidence="4">
    <location>
        <begin position="160"/>
        <end position="171"/>
    </location>
</feature>
<comment type="subcellular location">
    <subcellularLocation>
        <location evidence="1">Host cell</location>
    </subcellularLocation>
    <subcellularLocation>
        <location evidence="2">Secreted</location>
    </subcellularLocation>
</comment>
<comment type="caution">
    <text evidence="6">The sequence shown here is derived from an EMBL/GenBank/DDBJ whole genome shotgun (WGS) entry which is preliminary data.</text>
</comment>
<feature type="domain" description="Crinkler effector protein N-terminal" evidence="5">
    <location>
        <begin position="4"/>
        <end position="115"/>
    </location>
</feature>
<feature type="non-terminal residue" evidence="6">
    <location>
        <position position="195"/>
    </location>
</feature>
<dbReference type="InterPro" id="IPR045379">
    <property type="entry name" value="Crinkler_N"/>
</dbReference>
<evidence type="ECO:0000256" key="2">
    <source>
        <dbReference type="ARBA" id="ARBA00004613"/>
    </source>
</evidence>
<dbReference type="EMBL" id="MAYM02001617">
    <property type="protein sequence ID" value="RLN14350.1"/>
    <property type="molecule type" value="Genomic_DNA"/>
</dbReference>
<proteinExistence type="predicted"/>